<name>A0AAJ0J284_9XANT</name>
<dbReference type="Proteomes" id="UP000030969">
    <property type="component" value="Unassembled WGS sequence"/>
</dbReference>
<accession>A0AAJ0J284</accession>
<dbReference type="EMBL" id="JSYJ01000001">
    <property type="protein sequence ID" value="KHM98670.1"/>
    <property type="molecule type" value="Genomic_DNA"/>
</dbReference>
<evidence type="ECO:0000313" key="1">
    <source>
        <dbReference type="EMBL" id="KHM98670.1"/>
    </source>
</evidence>
<proteinExistence type="predicted"/>
<gene>
    <name evidence="1" type="ORF">OR61_00185</name>
</gene>
<comment type="caution">
    <text evidence="1">The sequence shown here is derived from an EMBL/GenBank/DDBJ whole genome shotgun (WGS) entry which is preliminary data.</text>
</comment>
<evidence type="ECO:0000313" key="2">
    <source>
        <dbReference type="Proteomes" id="UP000030969"/>
    </source>
</evidence>
<sequence length="244" mass="27417">MSNGQIIAPEIQRGTSHYRGALAIEEHPMIDHDICLSIVTKVAEAGVFYQDAFTKAAALEWNTSFPISDVQLFEDTLELHTNSFQHYLAVRLRLQAVLKERTRGTWATATYTREDGHVEKASFMANGAGGVFSGSPSKDYDFQALSTRMAEMEIYDTRKEYERLKIQSVAIRHLQSTHWRVGTKLRNVRISGLGCFSTVVISAVHPSGHVEMIGTRRGSRKRWEMSVLAQGIIQMDEDVLDKVA</sequence>
<reference evidence="1 2" key="1">
    <citation type="submission" date="2014-11" db="EMBL/GenBank/DDBJ databases">
        <title>Draft Genome Sequences of Xanthomonas vesicatoria Strains from the Balkan Peninsula.</title>
        <authorList>
            <person name="Vancheva T."/>
            <person name="Lefeuvre P."/>
            <person name="Bogatzevska N."/>
            <person name="Moncheva P."/>
            <person name="Koebnik R."/>
        </authorList>
    </citation>
    <scope>NUCLEOTIDE SEQUENCE [LARGE SCALE GENOMIC DNA]</scope>
    <source>
        <strain evidence="1 2">53M</strain>
    </source>
</reference>
<protein>
    <submittedName>
        <fullName evidence="1">Uncharacterized protein</fullName>
    </submittedName>
</protein>
<organism evidence="1 2">
    <name type="scientific">Xanthomonas vesicatoria</name>
    <dbReference type="NCBI Taxonomy" id="56460"/>
    <lineage>
        <taxon>Bacteria</taxon>
        <taxon>Pseudomonadati</taxon>
        <taxon>Pseudomonadota</taxon>
        <taxon>Gammaproteobacteria</taxon>
        <taxon>Lysobacterales</taxon>
        <taxon>Lysobacteraceae</taxon>
        <taxon>Xanthomonas</taxon>
    </lineage>
</organism>
<dbReference type="AlphaFoldDB" id="A0AAJ0J284"/>